<keyword evidence="4" id="KW-0274">FAD</keyword>
<evidence type="ECO:0000256" key="1">
    <source>
        <dbReference type="ARBA" id="ARBA00009183"/>
    </source>
</evidence>
<dbReference type="PIRSF" id="PIRSF000332">
    <property type="entry name" value="FMO"/>
    <property type="match status" value="1"/>
</dbReference>
<reference evidence="7 8" key="2">
    <citation type="submission" date="2019-05" db="EMBL/GenBank/DDBJ databases">
        <title>Glycomyces buryatensis sp. nov.</title>
        <authorList>
            <person name="Nikitina E."/>
        </authorList>
    </citation>
    <scope>NUCLEOTIDE SEQUENCE [LARGE SCALE GENOMIC DNA]</scope>
    <source>
        <strain evidence="7 8">18</strain>
    </source>
</reference>
<accession>A0A4S8Q5D0</accession>
<dbReference type="Pfam" id="PF00743">
    <property type="entry name" value="FMO-like"/>
    <property type="match status" value="1"/>
</dbReference>
<evidence type="ECO:0000256" key="3">
    <source>
        <dbReference type="ARBA" id="ARBA00022630"/>
    </source>
</evidence>
<keyword evidence="8" id="KW-1185">Reference proteome</keyword>
<dbReference type="InterPro" id="IPR036188">
    <property type="entry name" value="FAD/NAD-bd_sf"/>
</dbReference>
<dbReference type="Proteomes" id="UP000308760">
    <property type="component" value="Unassembled WGS sequence"/>
</dbReference>
<keyword evidence="3" id="KW-0285">Flavoprotein</keyword>
<dbReference type="Gene3D" id="3.50.50.60">
    <property type="entry name" value="FAD/NAD(P)-binding domain"/>
    <property type="match status" value="1"/>
</dbReference>
<dbReference type="SUPFAM" id="SSF51905">
    <property type="entry name" value="FAD/NAD(P)-binding domain"/>
    <property type="match status" value="2"/>
</dbReference>
<keyword evidence="7" id="KW-0503">Monooxygenase</keyword>
<dbReference type="InterPro" id="IPR050346">
    <property type="entry name" value="FMO-like"/>
</dbReference>
<evidence type="ECO:0000256" key="2">
    <source>
        <dbReference type="ARBA" id="ARBA00010139"/>
    </source>
</evidence>
<evidence type="ECO:0000313" key="8">
    <source>
        <dbReference type="Proteomes" id="UP000308760"/>
    </source>
</evidence>
<evidence type="ECO:0000256" key="5">
    <source>
        <dbReference type="ARBA" id="ARBA00022857"/>
    </source>
</evidence>
<reference evidence="8" key="1">
    <citation type="submission" date="2019-04" db="EMBL/GenBank/DDBJ databases">
        <title>Nocardioides xinjiangensis sp. nov.</title>
        <authorList>
            <person name="Liu S."/>
        </authorList>
    </citation>
    <scope>NUCLEOTIDE SEQUENCE [LARGE SCALE GENOMIC DNA]</scope>
    <source>
        <strain evidence="8">18</strain>
    </source>
</reference>
<organism evidence="7 8">
    <name type="scientific">Glycomyces buryatensis</name>
    <dbReference type="NCBI Taxonomy" id="2570927"/>
    <lineage>
        <taxon>Bacteria</taxon>
        <taxon>Bacillati</taxon>
        <taxon>Actinomycetota</taxon>
        <taxon>Actinomycetes</taxon>
        <taxon>Glycomycetales</taxon>
        <taxon>Glycomycetaceae</taxon>
        <taxon>Glycomyces</taxon>
    </lineage>
</organism>
<dbReference type="OrthoDB" id="5168853at2"/>
<dbReference type="EMBL" id="STGY01000066">
    <property type="protein sequence ID" value="THV39497.1"/>
    <property type="molecule type" value="Genomic_DNA"/>
</dbReference>
<name>A0A4S8Q5D0_9ACTN</name>
<dbReference type="PRINTS" id="PR00370">
    <property type="entry name" value="FMOXYGENASE"/>
</dbReference>
<keyword evidence="6" id="KW-0560">Oxidoreductase</keyword>
<evidence type="ECO:0000256" key="4">
    <source>
        <dbReference type="ARBA" id="ARBA00022827"/>
    </source>
</evidence>
<dbReference type="InterPro" id="IPR000960">
    <property type="entry name" value="Flavin_mOase"/>
</dbReference>
<gene>
    <name evidence="7" type="ORF">FAB82_17965</name>
</gene>
<dbReference type="InterPro" id="IPR020946">
    <property type="entry name" value="Flavin_mOase-like"/>
</dbReference>
<protein>
    <submittedName>
        <fullName evidence="7">Monooxygenase</fullName>
    </submittedName>
</protein>
<sequence>MFPQLEQHARSLPPPKVRGLLTVICLQNFDARPAVLAKHESLRGAEPGTSNASIEGASPLQEYSSQAAYDRGEAVCVIGAGAAGLIAVKNLRENGFEVDCYERDTVLGGLWNPQNQHSPLYPNTHLVTSRSQTEIPDYPMPDHWPDYPSAAQMLEYLNGYAKHFGLSEHIWYGSEISGIDPVEGSRFEVVVKPAAGNSARRLRYAAVIIATGHHWTPNLPSYPGQDLYRGTILHSSQLKDGSRLRGKHVLVIGGGNSGTDIACEAAVNAAGCVHSVRRGYWHLPKYLDGEPADYALARLSKRPKLFRKYLTKRLLKGSRNLSTRMGMDKPDHDHTDEEPVRNGRYLEHVGDGSIDRRGEVAKFEGNEVIFADGTEFRPDIVVLATGYKPGIKCCPPELLGVEGESSQPKLLARMFSPRTETLAVAGLVEPGVGALPIVHWQTHAISHWLQVRKEDPERAAAFKHQVVSESAQYEVNSTGISPRHQLAVDVEEYLASLGRIIDTLEQEPAK</sequence>
<proteinExistence type="inferred from homology"/>
<comment type="caution">
    <text evidence="7">The sequence shown here is derived from an EMBL/GenBank/DDBJ whole genome shotgun (WGS) entry which is preliminary data.</text>
</comment>
<comment type="similarity">
    <text evidence="1">Belongs to the FMO family.</text>
</comment>
<dbReference type="AlphaFoldDB" id="A0A4S8Q5D0"/>
<comment type="similarity">
    <text evidence="2">Belongs to the FAD-binding monooxygenase family.</text>
</comment>
<dbReference type="GO" id="GO:0004499">
    <property type="term" value="F:N,N-dimethylaniline monooxygenase activity"/>
    <property type="evidence" value="ECO:0007669"/>
    <property type="project" value="InterPro"/>
</dbReference>
<dbReference type="GO" id="GO:0050661">
    <property type="term" value="F:NADP binding"/>
    <property type="evidence" value="ECO:0007669"/>
    <property type="project" value="InterPro"/>
</dbReference>
<evidence type="ECO:0000313" key="7">
    <source>
        <dbReference type="EMBL" id="THV39497.1"/>
    </source>
</evidence>
<dbReference type="GO" id="GO:0050660">
    <property type="term" value="F:flavin adenine dinucleotide binding"/>
    <property type="evidence" value="ECO:0007669"/>
    <property type="project" value="InterPro"/>
</dbReference>
<dbReference type="PANTHER" id="PTHR23023">
    <property type="entry name" value="DIMETHYLANILINE MONOOXYGENASE"/>
    <property type="match status" value="1"/>
</dbReference>
<evidence type="ECO:0000256" key="6">
    <source>
        <dbReference type="ARBA" id="ARBA00023002"/>
    </source>
</evidence>
<keyword evidence="5" id="KW-0521">NADP</keyword>